<dbReference type="AlphaFoldDB" id="A0AAV1SLG9"/>
<dbReference type="EMBL" id="CAWUPB010001194">
    <property type="protein sequence ID" value="CAK7354142.1"/>
    <property type="molecule type" value="Genomic_DNA"/>
</dbReference>
<protein>
    <submittedName>
        <fullName evidence="1">Uncharacterized protein</fullName>
    </submittedName>
</protein>
<evidence type="ECO:0000313" key="2">
    <source>
        <dbReference type="Proteomes" id="UP001314170"/>
    </source>
</evidence>
<sequence>MRDQTKEVDKNMKWEIKKAGYKWGSREAMPSVVLFIIIQHQASGKDREAQSAGPMPNSGLSSRFVHQNEVVIAPNQTLQTV</sequence>
<accession>A0AAV1SLG9</accession>
<keyword evidence="2" id="KW-1185">Reference proteome</keyword>
<gene>
    <name evidence="1" type="ORF">DCAF_LOCUS25087</name>
</gene>
<comment type="caution">
    <text evidence="1">The sequence shown here is derived from an EMBL/GenBank/DDBJ whole genome shotgun (WGS) entry which is preliminary data.</text>
</comment>
<organism evidence="1 2">
    <name type="scientific">Dovyalis caffra</name>
    <dbReference type="NCBI Taxonomy" id="77055"/>
    <lineage>
        <taxon>Eukaryota</taxon>
        <taxon>Viridiplantae</taxon>
        <taxon>Streptophyta</taxon>
        <taxon>Embryophyta</taxon>
        <taxon>Tracheophyta</taxon>
        <taxon>Spermatophyta</taxon>
        <taxon>Magnoliopsida</taxon>
        <taxon>eudicotyledons</taxon>
        <taxon>Gunneridae</taxon>
        <taxon>Pentapetalae</taxon>
        <taxon>rosids</taxon>
        <taxon>fabids</taxon>
        <taxon>Malpighiales</taxon>
        <taxon>Salicaceae</taxon>
        <taxon>Flacourtieae</taxon>
        <taxon>Dovyalis</taxon>
    </lineage>
</organism>
<name>A0AAV1SLG9_9ROSI</name>
<evidence type="ECO:0000313" key="1">
    <source>
        <dbReference type="EMBL" id="CAK7354142.1"/>
    </source>
</evidence>
<dbReference type="Proteomes" id="UP001314170">
    <property type="component" value="Unassembled WGS sequence"/>
</dbReference>
<reference evidence="1 2" key="1">
    <citation type="submission" date="2024-01" db="EMBL/GenBank/DDBJ databases">
        <authorList>
            <person name="Waweru B."/>
        </authorList>
    </citation>
    <scope>NUCLEOTIDE SEQUENCE [LARGE SCALE GENOMIC DNA]</scope>
</reference>
<proteinExistence type="predicted"/>